<feature type="region of interest" description="Disordered" evidence="1">
    <location>
        <begin position="1"/>
        <end position="34"/>
    </location>
</feature>
<evidence type="ECO:0000313" key="3">
    <source>
        <dbReference type="Proteomes" id="UP001232445"/>
    </source>
</evidence>
<reference evidence="2 3" key="1">
    <citation type="submission" date="2023-07" db="EMBL/GenBank/DDBJ databases">
        <title>Genomic Encyclopedia of Type Strains, Phase IV (KMG-IV): sequencing the most valuable type-strain genomes for metagenomic binning, comparative biology and taxonomic classification.</title>
        <authorList>
            <person name="Goeker M."/>
        </authorList>
    </citation>
    <scope>NUCLEOTIDE SEQUENCE [LARGE SCALE GENOMIC DNA]</scope>
    <source>
        <strain evidence="2 3">DSM 17740</strain>
    </source>
</reference>
<evidence type="ECO:0000256" key="1">
    <source>
        <dbReference type="SAM" id="MobiDB-lite"/>
    </source>
</evidence>
<keyword evidence="3" id="KW-1185">Reference proteome</keyword>
<gene>
    <name evidence="2" type="ORF">J2S00_000522</name>
</gene>
<dbReference type="InterPro" id="IPR025942">
    <property type="entry name" value="SpoVIF"/>
</dbReference>
<evidence type="ECO:0008006" key="4">
    <source>
        <dbReference type="Google" id="ProtNLM"/>
    </source>
</evidence>
<protein>
    <recommendedName>
        <fullName evidence="4">Stage VI sporulation protein F</fullName>
    </recommendedName>
</protein>
<evidence type="ECO:0000313" key="2">
    <source>
        <dbReference type="EMBL" id="MDQ0337752.1"/>
    </source>
</evidence>
<accession>A0ABU0CNM1</accession>
<dbReference type="Proteomes" id="UP001232445">
    <property type="component" value="Unassembled WGS sequence"/>
</dbReference>
<dbReference type="RefSeq" id="WP_307335086.1">
    <property type="nucleotide sequence ID" value="NZ_JAUSUQ010000001.1"/>
</dbReference>
<proteinExistence type="predicted"/>
<name>A0ABU0CNM1_9BACI</name>
<sequence length="92" mass="10407">MTKGKGSDKFFNQVEKKTNVSEKELKSLASKVSPQDLQDERKVRELIAQVAALAGVPVSKEKEDQIVHFLVRNNPSMEEMQAMIKMFMGPKK</sequence>
<dbReference type="Pfam" id="PF14069">
    <property type="entry name" value="SpoVIF"/>
    <property type="match status" value="1"/>
</dbReference>
<comment type="caution">
    <text evidence="2">The sequence shown here is derived from an EMBL/GenBank/DDBJ whole genome shotgun (WGS) entry which is preliminary data.</text>
</comment>
<dbReference type="EMBL" id="JAUSUQ010000001">
    <property type="protein sequence ID" value="MDQ0337752.1"/>
    <property type="molecule type" value="Genomic_DNA"/>
</dbReference>
<feature type="compositionally biased region" description="Basic and acidic residues" evidence="1">
    <location>
        <begin position="1"/>
        <end position="26"/>
    </location>
</feature>
<organism evidence="2 3">
    <name type="scientific">Caldalkalibacillus uzonensis</name>
    <dbReference type="NCBI Taxonomy" id="353224"/>
    <lineage>
        <taxon>Bacteria</taxon>
        <taxon>Bacillati</taxon>
        <taxon>Bacillota</taxon>
        <taxon>Bacilli</taxon>
        <taxon>Bacillales</taxon>
        <taxon>Bacillaceae</taxon>
        <taxon>Caldalkalibacillus</taxon>
    </lineage>
</organism>